<keyword evidence="3" id="KW-1185">Reference proteome</keyword>
<evidence type="ECO:0000313" key="3">
    <source>
        <dbReference type="Proteomes" id="UP000030907"/>
    </source>
</evidence>
<dbReference type="AlphaFoldDB" id="A0A0A7PH56"/>
<dbReference type="HOGENOM" id="CLU_1569700_0_0_5"/>
<organism evidence="2 3">
    <name type="scientific">Sphingopyxis fribergensis</name>
    <dbReference type="NCBI Taxonomy" id="1515612"/>
    <lineage>
        <taxon>Bacteria</taxon>
        <taxon>Pseudomonadati</taxon>
        <taxon>Pseudomonadota</taxon>
        <taxon>Alphaproteobacteria</taxon>
        <taxon>Sphingomonadales</taxon>
        <taxon>Sphingomonadaceae</taxon>
        <taxon>Sphingopyxis</taxon>
    </lineage>
</organism>
<keyword evidence="1" id="KW-1133">Transmembrane helix</keyword>
<dbReference type="Proteomes" id="UP000030907">
    <property type="component" value="Chromosome"/>
</dbReference>
<protein>
    <submittedName>
        <fullName evidence="2">Putative membrane protein</fullName>
    </submittedName>
</protein>
<dbReference type="STRING" id="1515612.SKP52_01600"/>
<feature type="transmembrane region" description="Helical" evidence="1">
    <location>
        <begin position="58"/>
        <end position="78"/>
    </location>
</feature>
<dbReference type="RefSeq" id="WP_228383784.1">
    <property type="nucleotide sequence ID" value="NZ_CP009122.1"/>
</dbReference>
<gene>
    <name evidence="2" type="ORF">SKP52_01600</name>
</gene>
<accession>A0A0A7PH56</accession>
<dbReference type="EMBL" id="CP009122">
    <property type="protein sequence ID" value="AJA07257.1"/>
    <property type="molecule type" value="Genomic_DNA"/>
</dbReference>
<evidence type="ECO:0000313" key="2">
    <source>
        <dbReference type="EMBL" id="AJA07257.1"/>
    </source>
</evidence>
<keyword evidence="1" id="KW-0472">Membrane</keyword>
<dbReference type="KEGG" id="sphk:SKP52_01600"/>
<keyword evidence="1" id="KW-0812">Transmembrane</keyword>
<name>A0A0A7PH56_9SPHN</name>
<evidence type="ECO:0000256" key="1">
    <source>
        <dbReference type="SAM" id="Phobius"/>
    </source>
</evidence>
<sequence>MTRRSSRAEVRNPVLGLPAARLLQAMPTDTRTLLAVLLLDLAAEARHRSRSSWESRKVFVAAYWATVAVYAGHVARVLRGTRQRGTSRKPFRIAQKGYAELAAASWKEASDLYCERRDRLGLGASMYPEALLLVADTPVGRISYNGRIWLPGDWEPGTEPLYDTRSPAGH</sequence>
<proteinExistence type="predicted"/>
<reference evidence="2 3" key="1">
    <citation type="journal article" date="2015" name="Int. J. Syst. Evol. Microbiol.">
        <title>Description of Sphingopyxis fribergensis sp. nov. - a soil bacterium with the ability to degrade styrene and phenylacetic acid.</title>
        <authorList>
            <person name="Oelschlagel M."/>
            <person name="Ruckert C."/>
            <person name="Kalinowski J."/>
            <person name="Schmidt G."/>
            <person name="Schlomann M."/>
            <person name="Tischler D."/>
        </authorList>
    </citation>
    <scope>NUCLEOTIDE SEQUENCE [LARGE SCALE GENOMIC DNA]</scope>
    <source>
        <strain evidence="2 3">Kp5.2</strain>
    </source>
</reference>